<evidence type="ECO:0000256" key="1">
    <source>
        <dbReference type="ARBA" id="ARBA00023015"/>
    </source>
</evidence>
<evidence type="ECO:0000256" key="4">
    <source>
        <dbReference type="PROSITE-ProRule" id="PRU00335"/>
    </source>
</evidence>
<evidence type="ECO:0000256" key="3">
    <source>
        <dbReference type="ARBA" id="ARBA00023163"/>
    </source>
</evidence>
<keyword evidence="3" id="KW-0804">Transcription</keyword>
<dbReference type="SUPFAM" id="SSF46689">
    <property type="entry name" value="Homeodomain-like"/>
    <property type="match status" value="1"/>
</dbReference>
<dbReference type="PROSITE" id="PS50977">
    <property type="entry name" value="HTH_TETR_2"/>
    <property type="match status" value="1"/>
</dbReference>
<sequence>MSETNPASGPGAAGLSLWDTTGDAVSALPRHRHGFTRDEVRRSQETRLRVATVEVVAESGYAGASVRQIAARAGISTKTFYELYPDKEAAFLATYAAVELVTEQMLAAGDSARTAAEVIEAGLRTYLGTLASQPAFTQSLVIEAVASTDRIRARRSKGLADFAGVMTHHLRRVRGPAGPDPASTTADQALLIGALGGVNELMVQHLGSAPAASLLDILDPARILLERIVLTADERSPDARDPR</sequence>
<dbReference type="InterPro" id="IPR009057">
    <property type="entry name" value="Homeodomain-like_sf"/>
</dbReference>
<evidence type="ECO:0000313" key="7">
    <source>
        <dbReference type="Proteomes" id="UP000180113"/>
    </source>
</evidence>
<accession>A0AB73MB40</accession>
<name>A0AB73MB40_MYCCH</name>
<comment type="caution">
    <text evidence="6">The sequence shown here is derived from an EMBL/GenBank/DDBJ whole genome shotgun (WGS) entry which is preliminary data.</text>
</comment>
<dbReference type="PANTHER" id="PTHR30055">
    <property type="entry name" value="HTH-TYPE TRANSCRIPTIONAL REGULATOR RUTR"/>
    <property type="match status" value="1"/>
</dbReference>
<dbReference type="Gene3D" id="1.10.357.10">
    <property type="entry name" value="Tetracycline Repressor, domain 2"/>
    <property type="match status" value="1"/>
</dbReference>
<evidence type="ECO:0000256" key="2">
    <source>
        <dbReference type="ARBA" id="ARBA00023125"/>
    </source>
</evidence>
<organism evidence="6 7">
    <name type="scientific">Mycobacteroides chelonae</name>
    <name type="common">Mycobacterium chelonae</name>
    <dbReference type="NCBI Taxonomy" id="1774"/>
    <lineage>
        <taxon>Bacteria</taxon>
        <taxon>Bacillati</taxon>
        <taxon>Actinomycetota</taxon>
        <taxon>Actinomycetes</taxon>
        <taxon>Mycobacteriales</taxon>
        <taxon>Mycobacteriaceae</taxon>
        <taxon>Mycobacteroides</taxon>
    </lineage>
</organism>
<dbReference type="GO" id="GO:0003700">
    <property type="term" value="F:DNA-binding transcription factor activity"/>
    <property type="evidence" value="ECO:0007669"/>
    <property type="project" value="TreeGrafter"/>
</dbReference>
<dbReference type="AlphaFoldDB" id="A0AB73MB40"/>
<dbReference type="Proteomes" id="UP000180113">
    <property type="component" value="Unassembled WGS sequence"/>
</dbReference>
<dbReference type="PANTHER" id="PTHR30055:SF234">
    <property type="entry name" value="HTH-TYPE TRANSCRIPTIONAL REGULATOR BETI"/>
    <property type="match status" value="1"/>
</dbReference>
<gene>
    <name evidence="6" type="ORF">BKG62_05365</name>
</gene>
<proteinExistence type="predicted"/>
<dbReference type="InterPro" id="IPR001647">
    <property type="entry name" value="HTH_TetR"/>
</dbReference>
<feature type="domain" description="HTH tetR-type" evidence="5">
    <location>
        <begin position="42"/>
        <end position="102"/>
    </location>
</feature>
<feature type="DNA-binding region" description="H-T-H motif" evidence="4">
    <location>
        <begin position="65"/>
        <end position="84"/>
    </location>
</feature>
<evidence type="ECO:0000313" key="6">
    <source>
        <dbReference type="EMBL" id="OHT55553.1"/>
    </source>
</evidence>
<dbReference type="RefSeq" id="WP_070918394.1">
    <property type="nucleotide sequence ID" value="NZ_CP058976.1"/>
</dbReference>
<keyword evidence="1" id="KW-0805">Transcription regulation</keyword>
<dbReference type="GO" id="GO:0000976">
    <property type="term" value="F:transcription cis-regulatory region binding"/>
    <property type="evidence" value="ECO:0007669"/>
    <property type="project" value="TreeGrafter"/>
</dbReference>
<dbReference type="Pfam" id="PF00440">
    <property type="entry name" value="TetR_N"/>
    <property type="match status" value="1"/>
</dbReference>
<reference evidence="6 7" key="1">
    <citation type="submission" date="2016-10" db="EMBL/GenBank/DDBJ databases">
        <title>Evaluation of Human, Animal and Environmental Mycobacterium chelonae Isolates by Core Genome Phylogenomic Analysis, Targeted Gene Comparison, and Anti-microbial Susceptibility Patterns: A Tale of Mistaken Identities.</title>
        <authorList>
            <person name="Fogelson S.B."/>
            <person name="Camus A.C."/>
            <person name="Lorenz W."/>
            <person name="Vasireddy R."/>
            <person name="Vasireddy S."/>
            <person name="Smith T."/>
            <person name="Brown-Elliott B.A."/>
            <person name="Wallace R.J.Jr."/>
            <person name="Hasan N.A."/>
            <person name="Reischl U."/>
            <person name="Sanchez S."/>
        </authorList>
    </citation>
    <scope>NUCLEOTIDE SEQUENCE [LARGE SCALE GENOMIC DNA]</scope>
    <source>
        <strain evidence="6 7">42895</strain>
    </source>
</reference>
<keyword evidence="2 4" id="KW-0238">DNA-binding</keyword>
<dbReference type="EMBL" id="MLHW01000001">
    <property type="protein sequence ID" value="OHT55553.1"/>
    <property type="molecule type" value="Genomic_DNA"/>
</dbReference>
<evidence type="ECO:0000259" key="5">
    <source>
        <dbReference type="PROSITE" id="PS50977"/>
    </source>
</evidence>
<protein>
    <recommendedName>
        <fullName evidence="5">HTH tetR-type domain-containing protein</fullName>
    </recommendedName>
</protein>
<dbReference type="InterPro" id="IPR050109">
    <property type="entry name" value="HTH-type_TetR-like_transc_reg"/>
</dbReference>